<name>A0A0N9BDT1_9CAUD</name>
<dbReference type="OrthoDB" id="27202at10239"/>
<accession>A0A0N9BDT1</accession>
<dbReference type="EMBL" id="KT206225">
    <property type="protein sequence ID" value="ALA48186.1"/>
    <property type="molecule type" value="Genomic_DNA"/>
</dbReference>
<proteinExistence type="predicted"/>
<dbReference type="RefSeq" id="YP_009188067.1">
    <property type="nucleotide sequence ID" value="NC_028662.1"/>
</dbReference>
<protein>
    <submittedName>
        <fullName evidence="1">Uncharacterized protein</fullName>
    </submittedName>
</protein>
<dbReference type="KEGG" id="vg:26517120"/>
<dbReference type="Proteomes" id="UP000203948">
    <property type="component" value="Segment"/>
</dbReference>
<evidence type="ECO:0000313" key="2">
    <source>
        <dbReference type="Proteomes" id="UP000203948"/>
    </source>
</evidence>
<reference evidence="1 2" key="1">
    <citation type="journal article" date="2016" name="Arch. Virol.">
        <title>Genome sequence of a cluster A13 mycobacteriophage detected in Mycobacterium phlei over a half century ago.</title>
        <authorList>
            <person name="Marton S."/>
            <person name="Feher E."/>
            <person name="Horvath B."/>
            <person name="Haber K."/>
            <person name="Somogyi P."/>
            <person name="Minarovits J."/>
            <person name="Banyai K."/>
        </authorList>
    </citation>
    <scope>NUCLEOTIDE SEQUENCE [LARGE SCALE GENOMIC DNA]</scope>
</reference>
<dbReference type="GeneID" id="26517120"/>
<keyword evidence="2" id="KW-1185">Reference proteome</keyword>
<organism evidence="1 2">
    <name type="scientific">Mycobacterium phage Phlei</name>
    <dbReference type="NCBI Taxonomy" id="1690684"/>
    <lineage>
        <taxon>Viruses</taxon>
        <taxon>Duplodnaviria</taxon>
        <taxon>Heunggongvirae</taxon>
        <taxon>Uroviricota</taxon>
        <taxon>Caudoviricetes</taxon>
        <taxon>Phleivirus</taxon>
        <taxon>Phleivirus Phlei</taxon>
    </lineage>
</organism>
<sequence>MLHEVWMDTETGPVFLVGSLSTAQAEALVRNLRIEGVMAWMD</sequence>
<evidence type="ECO:0000313" key="1">
    <source>
        <dbReference type="EMBL" id="ALA48186.1"/>
    </source>
</evidence>